<dbReference type="SUPFAM" id="SSF53822">
    <property type="entry name" value="Periplasmic binding protein-like I"/>
    <property type="match status" value="1"/>
</dbReference>
<feature type="signal peptide" evidence="1">
    <location>
        <begin position="1"/>
        <end position="26"/>
    </location>
</feature>
<comment type="caution">
    <text evidence="2">The sequence shown here is derived from an EMBL/GenBank/DDBJ whole genome shotgun (WGS) entry which is preliminary data.</text>
</comment>
<dbReference type="EMBL" id="JAJNBZ010000002">
    <property type="protein sequence ID" value="MCE5168701.1"/>
    <property type="molecule type" value="Genomic_DNA"/>
</dbReference>
<evidence type="ECO:0000256" key="1">
    <source>
        <dbReference type="SAM" id="SignalP"/>
    </source>
</evidence>
<dbReference type="Pfam" id="PF04392">
    <property type="entry name" value="ABC_sub_bind"/>
    <property type="match status" value="1"/>
</dbReference>
<sequence length="337" mass="35684">MKQLFSILAVCSLLLLAACGASNEPAATGKQNDENDGKKVVKIGIAQFAEHPSLDAARTGFLQALKDAGYKENDNLQVDMHNAQGDMNNNMTIAQKLVGDKNDLILAIATPTALAAAKATKDIPVLFTAVTDPVASKLVKSLEEPGGNVTGTRDTNPEAIKKTMETMKRFFPDAKKVGVIYNSGEQNSVVNIANVKQVLQGGGLETVEATVTNSSEVKQAADSLVGRADIIYLPSDNTVISALSSVVSVANDKDIPLFCESSESVGQGAFASVGFQYYDLGYTTGKMAVEVLKGASPAQIPVRFSEQLDLMINPKAAEEQGITLTEDMKQGAILIEK</sequence>
<accession>A0ABS8YA05</accession>
<dbReference type="PANTHER" id="PTHR35271">
    <property type="entry name" value="ABC TRANSPORTER, SUBSTRATE-BINDING LIPOPROTEIN-RELATED"/>
    <property type="match status" value="1"/>
</dbReference>
<dbReference type="InterPro" id="IPR028082">
    <property type="entry name" value="Peripla_BP_I"/>
</dbReference>
<feature type="chain" id="PRO_5046859887" evidence="1">
    <location>
        <begin position="27"/>
        <end position="337"/>
    </location>
</feature>
<dbReference type="RefSeq" id="WP_019421016.1">
    <property type="nucleotide sequence ID" value="NZ_JAJNBZ010000002.1"/>
</dbReference>
<reference evidence="2 3" key="1">
    <citation type="submission" date="2021-11" db="EMBL/GenBank/DDBJ databases">
        <title>Draft genome sequence of Paenibacillus profundus YoMME, a new Gram-positive bacteria with exoelectrogenic properties.</title>
        <authorList>
            <person name="Hubenova Y."/>
            <person name="Hubenova E."/>
            <person name="Manasiev Y."/>
            <person name="Peykov S."/>
            <person name="Mitov M."/>
        </authorList>
    </citation>
    <scope>NUCLEOTIDE SEQUENCE [LARGE SCALE GENOMIC DNA]</scope>
    <source>
        <strain evidence="2 3">YoMME</strain>
    </source>
</reference>
<dbReference type="Proteomes" id="UP001199916">
    <property type="component" value="Unassembled WGS sequence"/>
</dbReference>
<keyword evidence="1" id="KW-0732">Signal</keyword>
<gene>
    <name evidence="2" type="ORF">LQV63_05165</name>
</gene>
<dbReference type="CDD" id="cd06325">
    <property type="entry name" value="PBP1_ABC_unchar_transporter"/>
    <property type="match status" value="1"/>
</dbReference>
<dbReference type="InterPro" id="IPR007487">
    <property type="entry name" value="ABC_transpt-TYRBP-like"/>
</dbReference>
<keyword evidence="3" id="KW-1185">Reference proteome</keyword>
<evidence type="ECO:0000313" key="3">
    <source>
        <dbReference type="Proteomes" id="UP001199916"/>
    </source>
</evidence>
<dbReference type="PANTHER" id="PTHR35271:SF1">
    <property type="entry name" value="ABC TRANSPORTER, SUBSTRATE-BINDING LIPOPROTEIN"/>
    <property type="match status" value="1"/>
</dbReference>
<dbReference type="PROSITE" id="PS51257">
    <property type="entry name" value="PROKAR_LIPOPROTEIN"/>
    <property type="match status" value="1"/>
</dbReference>
<dbReference type="Gene3D" id="3.40.50.2300">
    <property type="match status" value="2"/>
</dbReference>
<name>A0ABS8YA05_9BACL</name>
<proteinExistence type="predicted"/>
<organism evidence="2 3">
    <name type="scientific">Paenibacillus profundus</name>
    <dbReference type="NCBI Taxonomy" id="1173085"/>
    <lineage>
        <taxon>Bacteria</taxon>
        <taxon>Bacillati</taxon>
        <taxon>Bacillota</taxon>
        <taxon>Bacilli</taxon>
        <taxon>Bacillales</taxon>
        <taxon>Paenibacillaceae</taxon>
        <taxon>Paenibacillus</taxon>
    </lineage>
</organism>
<evidence type="ECO:0000313" key="2">
    <source>
        <dbReference type="EMBL" id="MCE5168701.1"/>
    </source>
</evidence>
<protein>
    <submittedName>
        <fullName evidence="2">ABC transporter substrate-binding protein</fullName>
    </submittedName>
</protein>